<protein>
    <submittedName>
        <fullName evidence="2">Regulation of antimicrobial peptide biosynthetic process</fullName>
    </submittedName>
</protein>
<name>A0A183SM80_SCHSO</name>
<feature type="region of interest" description="Disordered" evidence="1">
    <location>
        <begin position="1"/>
        <end position="23"/>
    </location>
</feature>
<proteinExistence type="predicted"/>
<evidence type="ECO:0000313" key="2">
    <source>
        <dbReference type="WBParaSite" id="SSLN_0000549901-mRNA-1"/>
    </source>
</evidence>
<evidence type="ECO:0000256" key="1">
    <source>
        <dbReference type="SAM" id="MobiDB-lite"/>
    </source>
</evidence>
<sequence>LLHYPTQQEPVQTATSSALPQNLQPATAGPLFTTVSPPSPESLRHLYADLPPEWIKAALPAFSTAPLVSNPWPKPDTHSTSRKTKKHDTPADTTTALHHSASDHTALSSTSIPNFASDRTLLPSTTIPHSASDRTVLPSTSINLSDPDQMIAPPMAVPSSILDQSFAPQPSAAVISFFPDFANYITVLFFLCQQPPTLLPPPNFAPFSPPWPDAQSPTCMNPSAPPCLPPQTWQEAAPSANPPQTSWSTLRQEAFPPEMFSASASQLPSEGYCDLQHQLQYLQQWQQIHPQQQQLQQHLQQRQQWSFPLPQQSPFSFGHPGVLDYSYEQAFAAAQQAPPPPPSLLPPSDFIRPPQPYMPSFGQNVRFPPPLMNFNPTQVTTIITFKHATPARRSLGL</sequence>
<feature type="region of interest" description="Disordered" evidence="1">
    <location>
        <begin position="126"/>
        <end position="147"/>
    </location>
</feature>
<reference evidence="2" key="1">
    <citation type="submission" date="2016-06" db="UniProtKB">
        <authorList>
            <consortium name="WormBaseParasite"/>
        </authorList>
    </citation>
    <scope>IDENTIFICATION</scope>
</reference>
<organism evidence="2">
    <name type="scientific">Schistocephalus solidus</name>
    <name type="common">Tapeworm</name>
    <dbReference type="NCBI Taxonomy" id="70667"/>
    <lineage>
        <taxon>Eukaryota</taxon>
        <taxon>Metazoa</taxon>
        <taxon>Spiralia</taxon>
        <taxon>Lophotrochozoa</taxon>
        <taxon>Platyhelminthes</taxon>
        <taxon>Cestoda</taxon>
        <taxon>Eucestoda</taxon>
        <taxon>Diphyllobothriidea</taxon>
        <taxon>Diphyllobothriidae</taxon>
        <taxon>Schistocephalus</taxon>
    </lineage>
</organism>
<accession>A0A183SM80</accession>
<dbReference type="WBParaSite" id="SSLN_0000549901-mRNA-1">
    <property type="protein sequence ID" value="SSLN_0000549901-mRNA-1"/>
    <property type="gene ID" value="SSLN_0000549901"/>
</dbReference>
<feature type="region of interest" description="Disordered" evidence="1">
    <location>
        <begin position="65"/>
        <end position="110"/>
    </location>
</feature>
<feature type="compositionally biased region" description="Polar residues" evidence="1">
    <location>
        <begin position="91"/>
        <end position="110"/>
    </location>
</feature>
<feature type="compositionally biased region" description="Polar residues" evidence="1">
    <location>
        <begin position="137"/>
        <end position="146"/>
    </location>
</feature>
<dbReference type="AlphaFoldDB" id="A0A183SM80"/>